<feature type="transmembrane region" description="Helical" evidence="4">
    <location>
        <begin position="139"/>
        <end position="165"/>
    </location>
</feature>
<feature type="transmembrane region" description="Helical" evidence="4">
    <location>
        <begin position="109"/>
        <end position="127"/>
    </location>
</feature>
<feature type="transmembrane region" description="Helical" evidence="4">
    <location>
        <begin position="12"/>
        <end position="33"/>
    </location>
</feature>
<protein>
    <submittedName>
        <fullName evidence="5">MFS transporter</fullName>
    </submittedName>
</protein>
<evidence type="ECO:0000313" key="5">
    <source>
        <dbReference type="EMBL" id="HEA18635.1"/>
    </source>
</evidence>
<feature type="transmembrane region" description="Helical" evidence="4">
    <location>
        <begin position="284"/>
        <end position="303"/>
    </location>
</feature>
<dbReference type="Proteomes" id="UP000886188">
    <property type="component" value="Unassembled WGS sequence"/>
</dbReference>
<feature type="transmembrane region" description="Helical" evidence="4">
    <location>
        <begin position="349"/>
        <end position="367"/>
    </location>
</feature>
<feature type="transmembrane region" description="Helical" evidence="4">
    <location>
        <begin position="171"/>
        <end position="192"/>
    </location>
</feature>
<dbReference type="Pfam" id="PF07690">
    <property type="entry name" value="MFS_1"/>
    <property type="match status" value="1"/>
</dbReference>
<feature type="transmembrane region" description="Helical" evidence="4">
    <location>
        <begin position="213"/>
        <end position="237"/>
    </location>
</feature>
<dbReference type="PANTHER" id="PTHR23523">
    <property type="match status" value="1"/>
</dbReference>
<evidence type="ECO:0000256" key="2">
    <source>
        <dbReference type="ARBA" id="ARBA00022989"/>
    </source>
</evidence>
<dbReference type="GO" id="GO:0022857">
    <property type="term" value="F:transmembrane transporter activity"/>
    <property type="evidence" value="ECO:0007669"/>
    <property type="project" value="InterPro"/>
</dbReference>
<evidence type="ECO:0000256" key="1">
    <source>
        <dbReference type="ARBA" id="ARBA00022692"/>
    </source>
</evidence>
<proteinExistence type="predicted"/>
<feature type="transmembrane region" description="Helical" evidence="4">
    <location>
        <begin position="82"/>
        <end position="103"/>
    </location>
</feature>
<dbReference type="Gene3D" id="1.20.1250.20">
    <property type="entry name" value="MFS general substrate transporter like domains"/>
    <property type="match status" value="2"/>
</dbReference>
<feature type="transmembrane region" description="Helical" evidence="4">
    <location>
        <begin position="45"/>
        <end position="70"/>
    </location>
</feature>
<reference evidence="5" key="1">
    <citation type="journal article" date="2020" name="mSystems">
        <title>Genome- and Community-Level Interaction Insights into Carbon Utilization and Element Cycling Functions of Hydrothermarchaeota in Hydrothermal Sediment.</title>
        <authorList>
            <person name="Zhou Z."/>
            <person name="Liu Y."/>
            <person name="Xu W."/>
            <person name="Pan J."/>
            <person name="Luo Z.H."/>
            <person name="Li M."/>
        </authorList>
    </citation>
    <scope>NUCLEOTIDE SEQUENCE [LARGE SCALE GENOMIC DNA]</scope>
    <source>
        <strain evidence="5">HyVt-346</strain>
    </source>
</reference>
<comment type="caution">
    <text evidence="5">The sequence shown here is derived from an EMBL/GenBank/DDBJ whole genome shotgun (WGS) entry which is preliminary data.</text>
</comment>
<feature type="transmembrane region" description="Helical" evidence="4">
    <location>
        <begin position="257"/>
        <end position="277"/>
    </location>
</feature>
<gene>
    <name evidence="5" type="ORF">ENH88_19745</name>
</gene>
<feature type="transmembrane region" description="Helical" evidence="4">
    <location>
        <begin position="309"/>
        <end position="329"/>
    </location>
</feature>
<keyword evidence="2 4" id="KW-1133">Transmembrane helix</keyword>
<keyword evidence="1 4" id="KW-0812">Transmembrane</keyword>
<keyword evidence="3 4" id="KW-0472">Membrane</keyword>
<organism evidence="5">
    <name type="scientific">Pseudoalteromonas prydzensis</name>
    <dbReference type="NCBI Taxonomy" id="182141"/>
    <lineage>
        <taxon>Bacteria</taxon>
        <taxon>Pseudomonadati</taxon>
        <taxon>Pseudomonadota</taxon>
        <taxon>Gammaproteobacteria</taxon>
        <taxon>Alteromonadales</taxon>
        <taxon>Pseudoalteromonadaceae</taxon>
        <taxon>Pseudoalteromonas</taxon>
    </lineage>
</organism>
<dbReference type="InterPro" id="IPR036259">
    <property type="entry name" value="MFS_trans_sf"/>
</dbReference>
<dbReference type="AlphaFoldDB" id="A0A7V1GG79"/>
<dbReference type="RefSeq" id="WP_304184939.1">
    <property type="nucleotide sequence ID" value="NZ_DRGM01000191.1"/>
</dbReference>
<feature type="transmembrane region" description="Helical" evidence="4">
    <location>
        <begin position="373"/>
        <end position="391"/>
    </location>
</feature>
<name>A0A7V1GG79_9GAMM</name>
<dbReference type="PANTHER" id="PTHR23523:SF2">
    <property type="entry name" value="2-NITROIMIDAZOLE TRANSPORTER"/>
    <property type="match status" value="1"/>
</dbReference>
<sequence length="404" mass="42569">MILVLNSTAIKRTAFSSAILILGIIFIAANLRAPVTGLAPVLEQIILSFALTPSQAGMLTTLPLIAFALASPMAASLAKKQGLEISLFIALILIGLGLASRLINSAAMLYLGTAIIGIGIAIGNVLLPSLIKRDFPHKVAVMTSTYVLAMGIFGGSYAALIIPLAEYKSMGWQLALACYGLLTLVSIIVWLPQLKLHTKPTKDLLASVNSNKVWHEALAWQITLLLGLNSFFTYIMISWLPSILIEGGHTAQHAGALQGAFQVASAVPGIILIPLLAKLKDQRILTSLLALIAATGSLGLLYLPEFASLWAVTLGFCSGACFILGLSFISLRTHDTQQATSLSGMAQCLGYLLAASGPIIAGALHSYSGNWTTTLWLCAFASALCAVFGYLGGRNITMTNNANS</sequence>
<evidence type="ECO:0000256" key="4">
    <source>
        <dbReference type="SAM" id="Phobius"/>
    </source>
</evidence>
<dbReference type="SUPFAM" id="SSF103473">
    <property type="entry name" value="MFS general substrate transporter"/>
    <property type="match status" value="1"/>
</dbReference>
<dbReference type="EMBL" id="DRGM01000191">
    <property type="protein sequence ID" value="HEA18635.1"/>
    <property type="molecule type" value="Genomic_DNA"/>
</dbReference>
<accession>A0A7V1GG79</accession>
<dbReference type="InterPro" id="IPR011701">
    <property type="entry name" value="MFS"/>
</dbReference>
<evidence type="ECO:0000256" key="3">
    <source>
        <dbReference type="ARBA" id="ARBA00023136"/>
    </source>
</evidence>
<dbReference type="InterPro" id="IPR052524">
    <property type="entry name" value="MFS_Cyanate_Porter"/>
</dbReference>